<dbReference type="GO" id="GO:0016874">
    <property type="term" value="F:ligase activity"/>
    <property type="evidence" value="ECO:0007669"/>
    <property type="project" value="UniProtKB-KW"/>
</dbReference>
<accession>A0A9W8E0Y6</accession>
<comment type="caution">
    <text evidence="4">The sequence shown here is derived from an EMBL/GenBank/DDBJ whole genome shotgun (WGS) entry which is preliminary data.</text>
</comment>
<dbReference type="InterPro" id="IPR007085">
    <property type="entry name" value="DNA/pantothenate-metab_flavo_C"/>
</dbReference>
<protein>
    <submittedName>
        <fullName evidence="4">Phosphopantothenate--cysteine ligase cab2</fullName>
        <ecNumber evidence="4">6.3.2.51</ecNumber>
    </submittedName>
</protein>
<dbReference type="Gene3D" id="3.40.50.10300">
    <property type="entry name" value="CoaB-like"/>
    <property type="match status" value="1"/>
</dbReference>
<feature type="compositionally biased region" description="Pro residues" evidence="2">
    <location>
        <begin position="7"/>
        <end position="17"/>
    </location>
</feature>
<proteinExistence type="inferred from homology"/>
<dbReference type="Proteomes" id="UP001150925">
    <property type="component" value="Unassembled WGS sequence"/>
</dbReference>
<organism evidence="4 5">
    <name type="scientific">Dispira parvispora</name>
    <dbReference type="NCBI Taxonomy" id="1520584"/>
    <lineage>
        <taxon>Eukaryota</taxon>
        <taxon>Fungi</taxon>
        <taxon>Fungi incertae sedis</taxon>
        <taxon>Zoopagomycota</taxon>
        <taxon>Kickxellomycotina</taxon>
        <taxon>Dimargaritomycetes</taxon>
        <taxon>Dimargaritales</taxon>
        <taxon>Dimargaritaceae</taxon>
        <taxon>Dispira</taxon>
    </lineage>
</organism>
<feature type="domain" description="DNA/pantothenate metabolism flavoprotein C-terminal" evidence="3">
    <location>
        <begin position="220"/>
        <end position="328"/>
    </location>
</feature>
<dbReference type="InterPro" id="IPR035929">
    <property type="entry name" value="CoaB-like_sf"/>
</dbReference>
<evidence type="ECO:0000256" key="1">
    <source>
        <dbReference type="ARBA" id="ARBA00005703"/>
    </source>
</evidence>
<name>A0A9W8E0Y6_9FUNG</name>
<dbReference type="EC" id="6.3.2.51" evidence="4"/>
<comment type="similarity">
    <text evidence="1">Belongs to the PPC synthetase family.</text>
</comment>
<sequence length="361" mass="40726">MDHSVPTPHPETLPSVPPKQGGGSRTPTTCQSVLESRPFEQIDPDTYFTMNPTPPHLSGNEALIEEFVQHHQFRTSCPVVLITSGGTIVPLENQTVRFIDNFSAGTRGAASAEYFIAQGYAVIFMHRERSLQPFARHFGPVTLTSQSTRGTLLDYLMVDPDTREVKVKPDYQADMYQAVSRYQKALQERRLLMVTFTTLSDYLFLLRSATRCLSTLGPRAMCYLAAAVSDFFIPAQKMVEHKIQSADGGLTLTMDQVPKFLRPLVYEWAPRSFIVSFKLETDPKLLIPKAKHALTRYGHQVVIGNLLTSRKRTVTFITPEHDFVIHLSEEECLQNPDLEIEAKIVAQLTELHRAFIDTTEK</sequence>
<dbReference type="AlphaFoldDB" id="A0A9W8E0Y6"/>
<keyword evidence="5" id="KW-1185">Reference proteome</keyword>
<dbReference type="EMBL" id="JANBPY010001290">
    <property type="protein sequence ID" value="KAJ1960673.1"/>
    <property type="molecule type" value="Genomic_DNA"/>
</dbReference>
<reference evidence="4" key="1">
    <citation type="submission" date="2022-07" db="EMBL/GenBank/DDBJ databases">
        <title>Phylogenomic reconstructions and comparative analyses of Kickxellomycotina fungi.</title>
        <authorList>
            <person name="Reynolds N.K."/>
            <person name="Stajich J.E."/>
            <person name="Barry K."/>
            <person name="Grigoriev I.V."/>
            <person name="Crous P."/>
            <person name="Smith M.E."/>
        </authorList>
    </citation>
    <scope>NUCLEOTIDE SEQUENCE</scope>
    <source>
        <strain evidence="4">RSA 1196</strain>
    </source>
</reference>
<gene>
    <name evidence="4" type="primary">CAB2</name>
    <name evidence="4" type="ORF">IWQ62_004140</name>
</gene>
<dbReference type="OrthoDB" id="70224at2759"/>
<feature type="domain" description="DNA/pantothenate metabolism flavoprotein C-terminal" evidence="3">
    <location>
        <begin position="80"/>
        <end position="133"/>
    </location>
</feature>
<evidence type="ECO:0000313" key="5">
    <source>
        <dbReference type="Proteomes" id="UP001150925"/>
    </source>
</evidence>
<dbReference type="GO" id="GO:0015937">
    <property type="term" value="P:coenzyme A biosynthetic process"/>
    <property type="evidence" value="ECO:0007669"/>
    <property type="project" value="UniProtKB-ARBA"/>
</dbReference>
<dbReference type="Pfam" id="PF04127">
    <property type="entry name" value="DFP"/>
    <property type="match status" value="2"/>
</dbReference>
<evidence type="ECO:0000256" key="2">
    <source>
        <dbReference type="SAM" id="MobiDB-lite"/>
    </source>
</evidence>
<evidence type="ECO:0000259" key="3">
    <source>
        <dbReference type="Pfam" id="PF04127"/>
    </source>
</evidence>
<dbReference type="PANTHER" id="PTHR12290">
    <property type="entry name" value="CORNICHON-RELATED"/>
    <property type="match status" value="1"/>
</dbReference>
<feature type="region of interest" description="Disordered" evidence="2">
    <location>
        <begin position="1"/>
        <end position="29"/>
    </location>
</feature>
<evidence type="ECO:0000313" key="4">
    <source>
        <dbReference type="EMBL" id="KAJ1960673.1"/>
    </source>
</evidence>
<keyword evidence="4" id="KW-0436">Ligase</keyword>
<dbReference type="SUPFAM" id="SSF102645">
    <property type="entry name" value="CoaB-like"/>
    <property type="match status" value="1"/>
</dbReference>